<evidence type="ECO:0000256" key="10">
    <source>
        <dbReference type="ARBA" id="ARBA00023201"/>
    </source>
</evidence>
<keyword evidence="15" id="KW-1185">Reference proteome</keyword>
<feature type="transmembrane region" description="Helical" evidence="13">
    <location>
        <begin position="487"/>
        <end position="517"/>
    </location>
</feature>
<keyword evidence="7" id="KW-0915">Sodium</keyword>
<keyword evidence="6 13" id="KW-1133">Transmembrane helix</keyword>
<keyword evidence="5 12" id="KW-0812">Transmembrane</keyword>
<evidence type="ECO:0000256" key="1">
    <source>
        <dbReference type="ARBA" id="ARBA00004141"/>
    </source>
</evidence>
<proteinExistence type="inferred from homology"/>
<dbReference type="PRINTS" id="PR01078">
    <property type="entry name" value="AMINACHANNEL"/>
</dbReference>
<reference evidence="14" key="1">
    <citation type="submission" date="2020-11" db="EMBL/GenBank/DDBJ databases">
        <authorList>
            <person name="Whitehead M."/>
        </authorList>
    </citation>
    <scope>NUCLEOTIDE SEQUENCE</scope>
    <source>
        <strain evidence="14">EGII</strain>
    </source>
</reference>
<keyword evidence="9 13" id="KW-0472">Membrane</keyword>
<dbReference type="OrthoDB" id="5874059at2759"/>
<name>A0A811U5R7_CERCA</name>
<dbReference type="Pfam" id="PF00858">
    <property type="entry name" value="ASC"/>
    <property type="match status" value="1"/>
</dbReference>
<evidence type="ECO:0000256" key="3">
    <source>
        <dbReference type="ARBA" id="ARBA00022448"/>
    </source>
</evidence>
<evidence type="ECO:0000256" key="2">
    <source>
        <dbReference type="ARBA" id="ARBA00007193"/>
    </source>
</evidence>
<dbReference type="Gene3D" id="2.60.470.10">
    <property type="entry name" value="Acid-sensing ion channels like domains"/>
    <property type="match status" value="1"/>
</dbReference>
<dbReference type="GO" id="GO:0015280">
    <property type="term" value="F:ligand-gated sodium channel activity"/>
    <property type="evidence" value="ECO:0007669"/>
    <property type="project" value="TreeGrafter"/>
</dbReference>
<evidence type="ECO:0000313" key="14">
    <source>
        <dbReference type="EMBL" id="CAD6993698.1"/>
    </source>
</evidence>
<evidence type="ECO:0000256" key="8">
    <source>
        <dbReference type="ARBA" id="ARBA00023065"/>
    </source>
</evidence>
<dbReference type="Gene3D" id="1.10.287.770">
    <property type="entry name" value="YojJ-like"/>
    <property type="match status" value="1"/>
</dbReference>
<comment type="similarity">
    <text evidence="2 12">Belongs to the amiloride-sensitive sodium channel (TC 1.A.6) family.</text>
</comment>
<dbReference type="PANTHER" id="PTHR11690:SF288">
    <property type="entry name" value="AMILORIDE-SENSITIVE NA+ CHANNEL-RELATED"/>
    <property type="match status" value="1"/>
</dbReference>
<evidence type="ECO:0000313" key="15">
    <source>
        <dbReference type="Proteomes" id="UP000606786"/>
    </source>
</evidence>
<keyword evidence="11 12" id="KW-0407">Ion channel</keyword>
<evidence type="ECO:0000256" key="12">
    <source>
        <dbReference type="RuleBase" id="RU000679"/>
    </source>
</evidence>
<evidence type="ECO:0000256" key="5">
    <source>
        <dbReference type="ARBA" id="ARBA00022692"/>
    </source>
</evidence>
<evidence type="ECO:0000256" key="4">
    <source>
        <dbReference type="ARBA" id="ARBA00022461"/>
    </source>
</evidence>
<evidence type="ECO:0000256" key="13">
    <source>
        <dbReference type="SAM" id="Phobius"/>
    </source>
</evidence>
<dbReference type="InterPro" id="IPR001873">
    <property type="entry name" value="ENaC"/>
</dbReference>
<dbReference type="Proteomes" id="UP000606786">
    <property type="component" value="Unassembled WGS sequence"/>
</dbReference>
<feature type="transmembrane region" description="Helical" evidence="13">
    <location>
        <begin position="71"/>
        <end position="89"/>
    </location>
</feature>
<dbReference type="AlphaFoldDB" id="A0A811U5R7"/>
<protein>
    <submittedName>
        <fullName evidence="14">(Mediterranean fruit fly) hypothetical protein</fullName>
    </submittedName>
</protein>
<evidence type="ECO:0000256" key="11">
    <source>
        <dbReference type="ARBA" id="ARBA00023303"/>
    </source>
</evidence>
<evidence type="ECO:0000256" key="9">
    <source>
        <dbReference type="ARBA" id="ARBA00023136"/>
    </source>
</evidence>
<keyword evidence="10 12" id="KW-0739">Sodium transport</keyword>
<keyword evidence="4 12" id="KW-0894">Sodium channel</keyword>
<dbReference type="PANTHER" id="PTHR11690">
    <property type="entry name" value="AMILORIDE-SENSITIVE SODIUM CHANNEL-RELATED"/>
    <property type="match status" value="1"/>
</dbReference>
<evidence type="ECO:0000256" key="7">
    <source>
        <dbReference type="ARBA" id="ARBA00023053"/>
    </source>
</evidence>
<dbReference type="GO" id="GO:0005886">
    <property type="term" value="C:plasma membrane"/>
    <property type="evidence" value="ECO:0007669"/>
    <property type="project" value="TreeGrafter"/>
</dbReference>
<sequence length="566" mass="66683">MTYAYLHELKYPAAIPRNQLLLFNGTTPKTPFKKPTLRQMFLPYCKDYCQIASVHGFRYLTDPKSQYFERIIWLLLLIGTTCGCLYVYSDLADLYSSQRVHTIVEDSLSPIFTKPFPAIGICPRNRINWPKLMESHERFLSPNASEEAVQTFQNFFSILNDFSFGQFFGLRWINDLHLNLSLLDDVEIKDVMQHVSFTCDELFVQPCRWRQIAYNCCDLFSMERTEYGYCLVFNSLLTKENQEKQRNDHFYPYHNSKTAELTGLDIVVRLDESKVAPYRRSRNGVYVMVKQPEQWHGRTRLINPNTYTKLPIVAQFTSTDERTRAVQPEERRCLFEDETDHPLYKKIPDLEYRLSNCFTRCHQEYIFKYCKCNLRLVHPQHESDNITSCTAKDFMCLYEHREFFKNDIHVSEREYIENVPNSTMICNCLSSCNQLIFVSNYISVPLDDFNITDGMQYVHLDVHYTSSYMMRYSTQLRYSFVELLANFGGVIGLFLGASLISGVELLYYFTIGLYIYLREKGFISNVFDSSYRSTAKVVSLNHRNLPRRRKRFLGNNKRTPGIHFKR</sequence>
<comment type="caution">
    <text evidence="14">The sequence shown here is derived from an EMBL/GenBank/DDBJ whole genome shotgun (WGS) entry which is preliminary data.</text>
</comment>
<keyword evidence="8 12" id="KW-0406">Ion transport</keyword>
<dbReference type="EMBL" id="CAJHJT010000001">
    <property type="protein sequence ID" value="CAD6993698.1"/>
    <property type="molecule type" value="Genomic_DNA"/>
</dbReference>
<accession>A0A811U5R7</accession>
<organism evidence="14 15">
    <name type="scientific">Ceratitis capitata</name>
    <name type="common">Mediterranean fruit fly</name>
    <name type="synonym">Tephritis capitata</name>
    <dbReference type="NCBI Taxonomy" id="7213"/>
    <lineage>
        <taxon>Eukaryota</taxon>
        <taxon>Metazoa</taxon>
        <taxon>Ecdysozoa</taxon>
        <taxon>Arthropoda</taxon>
        <taxon>Hexapoda</taxon>
        <taxon>Insecta</taxon>
        <taxon>Pterygota</taxon>
        <taxon>Neoptera</taxon>
        <taxon>Endopterygota</taxon>
        <taxon>Diptera</taxon>
        <taxon>Brachycera</taxon>
        <taxon>Muscomorpha</taxon>
        <taxon>Tephritoidea</taxon>
        <taxon>Tephritidae</taxon>
        <taxon>Ceratitis</taxon>
        <taxon>Ceratitis</taxon>
    </lineage>
</organism>
<keyword evidence="3 12" id="KW-0813">Transport</keyword>
<comment type="subcellular location">
    <subcellularLocation>
        <location evidence="1">Membrane</location>
        <topology evidence="1">Multi-pass membrane protein</topology>
    </subcellularLocation>
</comment>
<gene>
    <name evidence="14" type="ORF">CCAP1982_LOCUS2504</name>
</gene>
<evidence type="ECO:0000256" key="6">
    <source>
        <dbReference type="ARBA" id="ARBA00022989"/>
    </source>
</evidence>